<name>A0ABN3U4D1_9ACTN</name>
<dbReference type="InterPro" id="IPR010093">
    <property type="entry name" value="SinI_DNA-bd"/>
</dbReference>
<proteinExistence type="predicted"/>
<keyword evidence="3" id="KW-1185">Reference proteome</keyword>
<protein>
    <submittedName>
        <fullName evidence="2">Helix-turn-helix domain-containing protein</fullName>
    </submittedName>
</protein>
<gene>
    <name evidence="2" type="ORF">GCM10010439_22110</name>
</gene>
<feature type="domain" description="Helix-turn-helix" evidence="1">
    <location>
        <begin position="5"/>
        <end position="50"/>
    </location>
</feature>
<organism evidence="2 3">
    <name type="scientific">Actinocorallia aurantiaca</name>
    <dbReference type="NCBI Taxonomy" id="46204"/>
    <lineage>
        <taxon>Bacteria</taxon>
        <taxon>Bacillati</taxon>
        <taxon>Actinomycetota</taxon>
        <taxon>Actinomycetes</taxon>
        <taxon>Streptosporangiales</taxon>
        <taxon>Thermomonosporaceae</taxon>
        <taxon>Actinocorallia</taxon>
    </lineage>
</organism>
<evidence type="ECO:0000313" key="3">
    <source>
        <dbReference type="Proteomes" id="UP001501842"/>
    </source>
</evidence>
<sequence>MNEQMYSVDQVADLLGLHVKTVRNYVREGRLKAVRIGKQYRISPEDLESFTGRPLKEPPPRRPAELTGIVEVGGIGRPVFDRIGTYLTSAVSGEREGGAVRIELAYDEARASLKVVVFGDLARGADLLALLNTLVEAEK</sequence>
<evidence type="ECO:0000313" key="2">
    <source>
        <dbReference type="EMBL" id="GAA2724462.1"/>
    </source>
</evidence>
<accession>A0ABN3U4D1</accession>
<reference evidence="2 3" key="1">
    <citation type="journal article" date="2019" name="Int. J. Syst. Evol. Microbiol.">
        <title>The Global Catalogue of Microorganisms (GCM) 10K type strain sequencing project: providing services to taxonomists for standard genome sequencing and annotation.</title>
        <authorList>
            <consortium name="The Broad Institute Genomics Platform"/>
            <consortium name="The Broad Institute Genome Sequencing Center for Infectious Disease"/>
            <person name="Wu L."/>
            <person name="Ma J."/>
        </authorList>
    </citation>
    <scope>NUCLEOTIDE SEQUENCE [LARGE SCALE GENOMIC DNA]</scope>
    <source>
        <strain evidence="2 3">JCM 8201</strain>
    </source>
</reference>
<dbReference type="InterPro" id="IPR009061">
    <property type="entry name" value="DNA-bd_dom_put_sf"/>
</dbReference>
<dbReference type="Proteomes" id="UP001501842">
    <property type="component" value="Unassembled WGS sequence"/>
</dbReference>
<comment type="caution">
    <text evidence="2">The sequence shown here is derived from an EMBL/GenBank/DDBJ whole genome shotgun (WGS) entry which is preliminary data.</text>
</comment>
<dbReference type="Pfam" id="PF12728">
    <property type="entry name" value="HTH_17"/>
    <property type="match status" value="1"/>
</dbReference>
<dbReference type="Gene3D" id="1.10.1660.10">
    <property type="match status" value="1"/>
</dbReference>
<dbReference type="NCBIfam" id="TIGR01764">
    <property type="entry name" value="excise"/>
    <property type="match status" value="1"/>
</dbReference>
<dbReference type="EMBL" id="BAAATZ010000007">
    <property type="protein sequence ID" value="GAA2724462.1"/>
    <property type="molecule type" value="Genomic_DNA"/>
</dbReference>
<dbReference type="SUPFAM" id="SSF46955">
    <property type="entry name" value="Putative DNA-binding domain"/>
    <property type="match status" value="1"/>
</dbReference>
<dbReference type="InterPro" id="IPR041657">
    <property type="entry name" value="HTH_17"/>
</dbReference>
<dbReference type="RefSeq" id="WP_344450208.1">
    <property type="nucleotide sequence ID" value="NZ_BAAATZ010000007.1"/>
</dbReference>
<evidence type="ECO:0000259" key="1">
    <source>
        <dbReference type="Pfam" id="PF12728"/>
    </source>
</evidence>